<evidence type="ECO:0000256" key="11">
    <source>
        <dbReference type="SAM" id="Phobius"/>
    </source>
</evidence>
<keyword evidence="6 11" id="KW-0812">Transmembrane</keyword>
<dbReference type="PRINTS" id="PR01853">
    <property type="entry name" value="YAJCTRNLCASE"/>
</dbReference>
<evidence type="ECO:0000256" key="4">
    <source>
        <dbReference type="ARBA" id="ARBA00022448"/>
    </source>
</evidence>
<keyword evidence="9" id="KW-0811">Translocation</keyword>
<organism evidence="12 13">
    <name type="scientific">Rufibacter radiotolerans</name>
    <dbReference type="NCBI Taxonomy" id="1379910"/>
    <lineage>
        <taxon>Bacteria</taxon>
        <taxon>Pseudomonadati</taxon>
        <taxon>Bacteroidota</taxon>
        <taxon>Cytophagia</taxon>
        <taxon>Cytophagales</taxon>
        <taxon>Hymenobacteraceae</taxon>
        <taxon>Rufibacter</taxon>
    </lineage>
</organism>
<name>A0A0H4W933_9BACT</name>
<dbReference type="EMBL" id="CP010777">
    <property type="protein sequence ID" value="AKQ46961.1"/>
    <property type="molecule type" value="Genomic_DNA"/>
</dbReference>
<reference evidence="12 13" key="1">
    <citation type="submission" date="2015-01" db="EMBL/GenBank/DDBJ databases">
        <title>Rufibacter sp./DG31D/ whole genome sequencing.</title>
        <authorList>
            <person name="Kim M.K."/>
            <person name="Srinivasan S."/>
            <person name="Lee J.-J."/>
        </authorList>
    </citation>
    <scope>NUCLEOTIDE SEQUENCE [LARGE SCALE GENOMIC DNA]</scope>
    <source>
        <strain evidence="12 13">DG31D</strain>
    </source>
</reference>
<dbReference type="SMART" id="SM01323">
    <property type="entry name" value="YajC"/>
    <property type="match status" value="1"/>
</dbReference>
<evidence type="ECO:0000256" key="5">
    <source>
        <dbReference type="ARBA" id="ARBA00022475"/>
    </source>
</evidence>
<evidence type="ECO:0000256" key="3">
    <source>
        <dbReference type="ARBA" id="ARBA00014962"/>
    </source>
</evidence>
<keyword evidence="7" id="KW-0653">Protein transport</keyword>
<evidence type="ECO:0000256" key="10">
    <source>
        <dbReference type="ARBA" id="ARBA00023136"/>
    </source>
</evidence>
<dbReference type="STRING" id="1379910.TH63_17070"/>
<keyword evidence="4" id="KW-0813">Transport</keyword>
<dbReference type="OrthoDB" id="9800132at2"/>
<evidence type="ECO:0000313" key="13">
    <source>
        <dbReference type="Proteomes" id="UP000036458"/>
    </source>
</evidence>
<dbReference type="PATRIC" id="fig|1379910.4.peg.3719"/>
<dbReference type="InterPro" id="IPR003849">
    <property type="entry name" value="Preprotein_translocase_YajC"/>
</dbReference>
<sequence length="111" mass="12478">MLTVLLQATPEGANLYSNFLFIGLIILVFYFFMIRPQQKKAKDQKKFREELKRGMNVVTVGGLHGRLLSIDDDTVWIEVDKGIKLKFDKVAIAVEATSRVNNATAESTTNS</sequence>
<dbReference type="NCBIfam" id="TIGR00739">
    <property type="entry name" value="yajC"/>
    <property type="match status" value="1"/>
</dbReference>
<feature type="transmembrane region" description="Helical" evidence="11">
    <location>
        <begin position="15"/>
        <end position="34"/>
    </location>
</feature>
<evidence type="ECO:0000313" key="12">
    <source>
        <dbReference type="EMBL" id="AKQ46961.1"/>
    </source>
</evidence>
<protein>
    <recommendedName>
        <fullName evidence="3">Sec translocon accessory complex subunit YajC</fullName>
    </recommendedName>
</protein>
<evidence type="ECO:0000256" key="9">
    <source>
        <dbReference type="ARBA" id="ARBA00023010"/>
    </source>
</evidence>
<dbReference type="Pfam" id="PF02699">
    <property type="entry name" value="YajC"/>
    <property type="match status" value="1"/>
</dbReference>
<keyword evidence="10 11" id="KW-0472">Membrane</keyword>
<comment type="subcellular location">
    <subcellularLocation>
        <location evidence="1">Cell membrane</location>
        <topology evidence="1">Single-pass membrane protein</topology>
    </subcellularLocation>
</comment>
<dbReference type="RefSeq" id="WP_048922012.1">
    <property type="nucleotide sequence ID" value="NZ_CP010777.1"/>
</dbReference>
<evidence type="ECO:0000256" key="6">
    <source>
        <dbReference type="ARBA" id="ARBA00022692"/>
    </source>
</evidence>
<keyword evidence="5" id="KW-1003">Cell membrane</keyword>
<comment type="similarity">
    <text evidence="2">Belongs to the YajC family.</text>
</comment>
<dbReference type="GO" id="GO:0005886">
    <property type="term" value="C:plasma membrane"/>
    <property type="evidence" value="ECO:0007669"/>
    <property type="project" value="UniProtKB-SubCell"/>
</dbReference>
<evidence type="ECO:0000256" key="8">
    <source>
        <dbReference type="ARBA" id="ARBA00022989"/>
    </source>
</evidence>
<accession>A0A0H4W933</accession>
<keyword evidence="8 11" id="KW-1133">Transmembrane helix</keyword>
<dbReference type="KEGG" id="ruf:TH63_17070"/>
<proteinExistence type="inferred from homology"/>
<dbReference type="AlphaFoldDB" id="A0A0H4W933"/>
<dbReference type="Proteomes" id="UP000036458">
    <property type="component" value="Chromosome"/>
</dbReference>
<dbReference type="GO" id="GO:0015031">
    <property type="term" value="P:protein transport"/>
    <property type="evidence" value="ECO:0007669"/>
    <property type="project" value="UniProtKB-KW"/>
</dbReference>
<evidence type="ECO:0000256" key="2">
    <source>
        <dbReference type="ARBA" id="ARBA00006742"/>
    </source>
</evidence>
<dbReference type="PANTHER" id="PTHR33909:SF1">
    <property type="entry name" value="SEC TRANSLOCON ACCESSORY COMPLEX SUBUNIT YAJC"/>
    <property type="match status" value="1"/>
</dbReference>
<dbReference type="PANTHER" id="PTHR33909">
    <property type="entry name" value="SEC TRANSLOCON ACCESSORY COMPLEX SUBUNIT YAJC"/>
    <property type="match status" value="1"/>
</dbReference>
<keyword evidence="13" id="KW-1185">Reference proteome</keyword>
<evidence type="ECO:0000256" key="1">
    <source>
        <dbReference type="ARBA" id="ARBA00004162"/>
    </source>
</evidence>
<gene>
    <name evidence="12" type="ORF">TH63_17070</name>
</gene>
<evidence type="ECO:0000256" key="7">
    <source>
        <dbReference type="ARBA" id="ARBA00022927"/>
    </source>
</evidence>